<evidence type="ECO:0000256" key="6">
    <source>
        <dbReference type="SAM" id="MobiDB-lite"/>
    </source>
</evidence>
<keyword evidence="1 5" id="KW-0963">Cytoplasm</keyword>
<reference evidence="8 9" key="1">
    <citation type="journal article" date="2024" name="IMA Fungus">
        <title>IMA Genome - F19 : A genome assembly and annotation guide to empower mycologists, including annotated draft genome sequences of Ceratocystis pirilliformis, Diaporthe australafricana, Fusarium ophioides, Paecilomyces lecythidis, and Sporothrix stenoceras.</title>
        <authorList>
            <person name="Aylward J."/>
            <person name="Wilson A.M."/>
            <person name="Visagie C.M."/>
            <person name="Spraker J."/>
            <person name="Barnes I."/>
            <person name="Buitendag C."/>
            <person name="Ceriani C."/>
            <person name="Del Mar Angel L."/>
            <person name="du Plessis D."/>
            <person name="Fuchs T."/>
            <person name="Gasser K."/>
            <person name="Kramer D."/>
            <person name="Li W."/>
            <person name="Munsamy K."/>
            <person name="Piso A."/>
            <person name="Price J.L."/>
            <person name="Sonnekus B."/>
            <person name="Thomas C."/>
            <person name="van der Nest A."/>
            <person name="van Dijk A."/>
            <person name="van Heerden A."/>
            <person name="van Vuuren N."/>
            <person name="Yilmaz N."/>
            <person name="Duong T.A."/>
            <person name="van der Merwe N.A."/>
            <person name="Wingfield M.J."/>
            <person name="Wingfield B.D."/>
        </authorList>
    </citation>
    <scope>NUCLEOTIDE SEQUENCE [LARGE SCALE GENOMIC DNA]</scope>
    <source>
        <strain evidence="8 9">CMW 18167</strain>
    </source>
</reference>
<keyword evidence="3 5" id="KW-0479">Metal-binding</keyword>
<comment type="similarity">
    <text evidence="5">Belongs to the queuine tRNA-ribosyltransferase family. QTRT2 subfamily.</text>
</comment>
<evidence type="ECO:0000259" key="7">
    <source>
        <dbReference type="Pfam" id="PF01702"/>
    </source>
</evidence>
<comment type="subunit">
    <text evidence="5">Heterodimer of a catalytic subunit and an accessory subunit.</text>
</comment>
<feature type="binding site" evidence="5">
    <location>
        <position position="342"/>
    </location>
    <ligand>
        <name>Zn(2+)</name>
        <dbReference type="ChEBI" id="CHEBI:29105"/>
    </ligand>
</feature>
<accession>A0ABR3WQ00</accession>
<comment type="subcellular location">
    <subcellularLocation>
        <location evidence="5">Cytoplasm</location>
    </subcellularLocation>
</comment>
<dbReference type="SUPFAM" id="SSF51713">
    <property type="entry name" value="tRNA-guanine transglycosylase"/>
    <property type="match status" value="1"/>
</dbReference>
<evidence type="ECO:0000313" key="9">
    <source>
        <dbReference type="Proteomes" id="UP001583193"/>
    </source>
</evidence>
<feature type="region of interest" description="Disordered" evidence="6">
    <location>
        <begin position="409"/>
        <end position="475"/>
    </location>
</feature>
<comment type="function">
    <text evidence="5">Non-catalytic subunit of the queuine tRNA-ribosyltransferase (TGT) that catalyzes the base-exchange of a guanine (G) residue with queuine (Q) at position 34 (anticodon wobble position) in tRNAs with GU(N) anticodons (tRNA-Asp, -Asn, -His and -Tyr), resulting in the hypermodified nucleoside queuosine (7-(((4,5-cis-dihydroxy-2-cyclopenten-1-yl)amino)methyl)-7-deazaguanosine).</text>
</comment>
<feature type="compositionally biased region" description="Basic and acidic residues" evidence="6">
    <location>
        <begin position="440"/>
        <end position="450"/>
    </location>
</feature>
<organism evidence="8 9">
    <name type="scientific">Paecilomyces lecythidis</name>
    <dbReference type="NCBI Taxonomy" id="3004212"/>
    <lineage>
        <taxon>Eukaryota</taxon>
        <taxon>Fungi</taxon>
        <taxon>Dikarya</taxon>
        <taxon>Ascomycota</taxon>
        <taxon>Pezizomycotina</taxon>
        <taxon>Eurotiomycetes</taxon>
        <taxon>Eurotiomycetidae</taxon>
        <taxon>Eurotiales</taxon>
        <taxon>Thermoascaceae</taxon>
        <taxon>Paecilomyces</taxon>
    </lineage>
</organism>
<evidence type="ECO:0000313" key="8">
    <source>
        <dbReference type="EMBL" id="KAL1865613.1"/>
    </source>
</evidence>
<name>A0ABR3WQ00_9EURO</name>
<dbReference type="InterPro" id="IPR002616">
    <property type="entry name" value="tRNA_ribo_trans-like"/>
</dbReference>
<dbReference type="PANTHER" id="PTHR46064:SF1">
    <property type="entry name" value="QUEUINE TRNA-RIBOSYLTRANSFERASE ACCESSORY SUBUNIT 2"/>
    <property type="match status" value="1"/>
</dbReference>
<evidence type="ECO:0000256" key="5">
    <source>
        <dbReference type="HAMAP-Rule" id="MF_03043"/>
    </source>
</evidence>
<keyword evidence="2 5" id="KW-0819">tRNA processing</keyword>
<gene>
    <name evidence="8" type="ORF">Plec18167_009334</name>
</gene>
<evidence type="ECO:0000256" key="3">
    <source>
        <dbReference type="ARBA" id="ARBA00022723"/>
    </source>
</evidence>
<proteinExistence type="inferred from homology"/>
<feature type="binding site" evidence="5">
    <location>
        <position position="347"/>
    </location>
    <ligand>
        <name>Zn(2+)</name>
        <dbReference type="ChEBI" id="CHEBI:29105"/>
    </ligand>
</feature>
<dbReference type="Gene3D" id="3.20.20.105">
    <property type="entry name" value="Queuine tRNA-ribosyltransferase-like"/>
    <property type="match status" value="1"/>
</dbReference>
<dbReference type="PANTHER" id="PTHR46064">
    <property type="entry name" value="QUEUINE TRNA-RIBOSYLTRANSFERASE ACCESSORY SUBUNIT 2"/>
    <property type="match status" value="1"/>
</dbReference>
<dbReference type="InterPro" id="IPR050852">
    <property type="entry name" value="Queuine_tRNA-ribosyltrfase"/>
</dbReference>
<keyword evidence="4 5" id="KW-0862">Zinc</keyword>
<feature type="binding site" evidence="5">
    <location>
        <position position="373"/>
    </location>
    <ligand>
        <name>Zn(2+)</name>
        <dbReference type="ChEBI" id="CHEBI:29105"/>
    </ligand>
</feature>
<protein>
    <recommendedName>
        <fullName evidence="5">Queuine tRNA-ribosyltransferase accessory subunit 2</fullName>
    </recommendedName>
    <alternativeName>
        <fullName evidence="5">Queuine tRNA-ribosyltransferase domain-containing protein 1</fullName>
    </alternativeName>
</protein>
<evidence type="ECO:0000256" key="4">
    <source>
        <dbReference type="ARBA" id="ARBA00022833"/>
    </source>
</evidence>
<comment type="cofactor">
    <cofactor evidence="5">
        <name>Zn(2+)</name>
        <dbReference type="ChEBI" id="CHEBI:29105"/>
    </cofactor>
    <text evidence="5">Binds 1 zinc ion per subunit.</text>
</comment>
<dbReference type="Proteomes" id="UP001583193">
    <property type="component" value="Unassembled WGS sequence"/>
</dbReference>
<comment type="caution">
    <text evidence="8">The sequence shown here is derived from an EMBL/GenBank/DDBJ whole genome shotgun (WGS) entry which is preliminary data.</text>
</comment>
<dbReference type="NCBIfam" id="TIGR00449">
    <property type="entry name" value="tgt_general"/>
    <property type="match status" value="1"/>
</dbReference>
<dbReference type="EMBL" id="JAVDPF010000058">
    <property type="protein sequence ID" value="KAL1865613.1"/>
    <property type="molecule type" value="Genomic_DNA"/>
</dbReference>
<sequence length="475" mass="52432">MGLETLSSFSLLNPSTPSILAPRLGSLNVAGRKLQRTPHYVPITSRGTVPHIAHDAMRDHAQIDSVYVGLEDFLQKARHESPVYKLPAAAHESPLRKFIAFPEDVLLILGPRRIPPIACPTSNTENSISIMTSVGFRQLEAGQYIEAIQKLRPDIVIGLSDLVQGAQPGVKRRMKMVDRTHAYTRDATEQLYGDWVESEAQSKTLYFAPVLPLENTQQQLYLQDLAEELRPRISGLALYESASLSIIPEDLGDLPRLSLSEYKTPHDILRDVSLGADLVTIPFLSAASDGGIALDFSFPAPTSSSGSSTSSSSSQIPLRRPLAFDMWSPSHTADLSPITPNCQCYTCTKHHRAYIRHLLSAKEMLAWTLLQIHNFHTMDLFFAGIRNSIEKGTFNQDLETFARVYESELPQQTGTGPRLRGYQLPSSGPGQPRPNPRAYGRLDDAVEKYAESLSSVATPDAGADELQDRGFAEKK</sequence>
<feature type="domain" description="tRNA-guanine(15) transglycosylase-like" evidence="7">
    <location>
        <begin position="22"/>
        <end position="406"/>
    </location>
</feature>
<dbReference type="HAMAP" id="MF_03043">
    <property type="entry name" value="QTRT2"/>
    <property type="match status" value="1"/>
</dbReference>
<keyword evidence="9" id="KW-1185">Reference proteome</keyword>
<dbReference type="Pfam" id="PF01702">
    <property type="entry name" value="TGT"/>
    <property type="match status" value="1"/>
</dbReference>
<dbReference type="InterPro" id="IPR028592">
    <property type="entry name" value="QTRTD1"/>
</dbReference>
<feature type="compositionally biased region" description="Basic and acidic residues" evidence="6">
    <location>
        <begin position="466"/>
        <end position="475"/>
    </location>
</feature>
<evidence type="ECO:0000256" key="2">
    <source>
        <dbReference type="ARBA" id="ARBA00022694"/>
    </source>
</evidence>
<dbReference type="InterPro" id="IPR036511">
    <property type="entry name" value="TGT-like_sf"/>
</dbReference>
<feature type="binding site" evidence="5">
    <location>
        <position position="344"/>
    </location>
    <ligand>
        <name>Zn(2+)</name>
        <dbReference type="ChEBI" id="CHEBI:29105"/>
    </ligand>
</feature>
<evidence type="ECO:0000256" key="1">
    <source>
        <dbReference type="ARBA" id="ARBA00022490"/>
    </source>
</evidence>